<dbReference type="Proteomes" id="UP000051010">
    <property type="component" value="Unassembled WGS sequence"/>
</dbReference>
<reference evidence="2 3" key="1">
    <citation type="journal article" date="2015" name="Genome Announc.">
        <title>Expanding the biotechnology potential of lactobacilli through comparative genomics of 213 strains and associated genera.</title>
        <authorList>
            <person name="Sun Z."/>
            <person name="Harris H.M."/>
            <person name="McCann A."/>
            <person name="Guo C."/>
            <person name="Argimon S."/>
            <person name="Zhang W."/>
            <person name="Yang X."/>
            <person name="Jeffery I.B."/>
            <person name="Cooney J.C."/>
            <person name="Kagawa T.F."/>
            <person name="Liu W."/>
            <person name="Song Y."/>
            <person name="Salvetti E."/>
            <person name="Wrobel A."/>
            <person name="Rasinkangas P."/>
            <person name="Parkhill J."/>
            <person name="Rea M.C."/>
            <person name="O'Sullivan O."/>
            <person name="Ritari J."/>
            <person name="Douillard F.P."/>
            <person name="Paul Ross R."/>
            <person name="Yang R."/>
            <person name="Briner A.E."/>
            <person name="Felis G.E."/>
            <person name="de Vos W.M."/>
            <person name="Barrangou R."/>
            <person name="Klaenhammer T.R."/>
            <person name="Caufield P.W."/>
            <person name="Cui Y."/>
            <person name="Zhang H."/>
            <person name="O'Toole P.W."/>
        </authorList>
    </citation>
    <scope>NUCLEOTIDE SEQUENCE [LARGE SCALE GENOMIC DNA]</scope>
    <source>
        <strain evidence="2 3">DSM 18390</strain>
    </source>
</reference>
<evidence type="ECO:0000313" key="2">
    <source>
        <dbReference type="EMBL" id="KRM39389.1"/>
    </source>
</evidence>
<dbReference type="GO" id="GO:0006813">
    <property type="term" value="P:potassium ion transport"/>
    <property type="evidence" value="ECO:0007669"/>
    <property type="project" value="InterPro"/>
</dbReference>
<proteinExistence type="predicted"/>
<dbReference type="PROSITE" id="PS51202">
    <property type="entry name" value="RCK_C"/>
    <property type="match status" value="1"/>
</dbReference>
<name>A0A0R1YAP4_9LACO</name>
<dbReference type="EMBL" id="AZFZ01000104">
    <property type="protein sequence ID" value="KRM39389.1"/>
    <property type="molecule type" value="Genomic_DNA"/>
</dbReference>
<comment type="caution">
    <text evidence="2">The sequence shown here is derived from an EMBL/GenBank/DDBJ whole genome shotgun (WGS) entry which is preliminary data.</text>
</comment>
<dbReference type="AlphaFoldDB" id="A0A0R1YAP4"/>
<evidence type="ECO:0000259" key="1">
    <source>
        <dbReference type="PROSITE" id="PS51202"/>
    </source>
</evidence>
<dbReference type="Pfam" id="PF02080">
    <property type="entry name" value="TrkA_C"/>
    <property type="match status" value="1"/>
</dbReference>
<dbReference type="SUPFAM" id="SSF116726">
    <property type="entry name" value="TrkA C-terminal domain-like"/>
    <property type="match status" value="1"/>
</dbReference>
<dbReference type="InterPro" id="IPR006037">
    <property type="entry name" value="RCK_C"/>
</dbReference>
<dbReference type="Gene3D" id="3.30.70.1450">
    <property type="entry name" value="Regulator of K+ conductance, C-terminal domain"/>
    <property type="match status" value="1"/>
</dbReference>
<feature type="domain" description="RCK C-terminal" evidence="1">
    <location>
        <begin position="3"/>
        <end position="84"/>
    </location>
</feature>
<organism evidence="2 3">
    <name type="scientific">Lentilactobacillus parafarraginis DSM 18390 = JCM 14109</name>
    <dbReference type="NCBI Taxonomy" id="1423786"/>
    <lineage>
        <taxon>Bacteria</taxon>
        <taxon>Bacillati</taxon>
        <taxon>Bacillota</taxon>
        <taxon>Bacilli</taxon>
        <taxon>Lactobacillales</taxon>
        <taxon>Lactobacillaceae</taxon>
        <taxon>Lentilactobacillus</taxon>
    </lineage>
</organism>
<sequence length="95" mass="10927">MTMPKTVQQLHRPDHLEIPVFFGSPLNGKMVRDMPWPKEALLIGIRRGEQEVIPHGDTLIHEGDTLVLLTDTTQRTRVKQRIDALLATLEKKHRD</sequence>
<gene>
    <name evidence="2" type="ORF">FD47_GL000205</name>
</gene>
<evidence type="ECO:0000313" key="3">
    <source>
        <dbReference type="Proteomes" id="UP000051010"/>
    </source>
</evidence>
<protein>
    <submittedName>
        <fullName evidence="2">CPA2 family monovalent cation proton (H+) antiporter-2</fullName>
    </submittedName>
</protein>
<dbReference type="GO" id="GO:0008324">
    <property type="term" value="F:monoatomic cation transmembrane transporter activity"/>
    <property type="evidence" value="ECO:0007669"/>
    <property type="project" value="InterPro"/>
</dbReference>
<dbReference type="InterPro" id="IPR036721">
    <property type="entry name" value="RCK_C_sf"/>
</dbReference>
<dbReference type="PATRIC" id="fig|1423786.4.peg.205"/>
<accession>A0A0R1YAP4</accession>